<reference evidence="2" key="1">
    <citation type="submission" date="2019-12" db="EMBL/GenBank/DDBJ databases">
        <title>Genome sequencing and annotation of Brassica cretica.</title>
        <authorList>
            <person name="Studholme D.J."/>
            <person name="Sarris P.F."/>
        </authorList>
    </citation>
    <scope>NUCLEOTIDE SEQUENCE</scope>
    <source>
        <strain evidence="2">PFS-001/15</strain>
        <tissue evidence="2">Leaf</tissue>
    </source>
</reference>
<accession>A0A8S9HA24</accession>
<evidence type="ECO:0000256" key="1">
    <source>
        <dbReference type="SAM" id="MobiDB-lite"/>
    </source>
</evidence>
<dbReference type="Proteomes" id="UP000712281">
    <property type="component" value="Unassembled WGS sequence"/>
</dbReference>
<protein>
    <submittedName>
        <fullName evidence="2">Uncharacterized protein</fullName>
    </submittedName>
</protein>
<name>A0A8S9HA24_BRACR</name>
<organism evidence="2 3">
    <name type="scientific">Brassica cretica</name>
    <name type="common">Mustard</name>
    <dbReference type="NCBI Taxonomy" id="69181"/>
    <lineage>
        <taxon>Eukaryota</taxon>
        <taxon>Viridiplantae</taxon>
        <taxon>Streptophyta</taxon>
        <taxon>Embryophyta</taxon>
        <taxon>Tracheophyta</taxon>
        <taxon>Spermatophyta</taxon>
        <taxon>Magnoliopsida</taxon>
        <taxon>eudicotyledons</taxon>
        <taxon>Gunneridae</taxon>
        <taxon>Pentapetalae</taxon>
        <taxon>rosids</taxon>
        <taxon>malvids</taxon>
        <taxon>Brassicales</taxon>
        <taxon>Brassicaceae</taxon>
        <taxon>Brassiceae</taxon>
        <taxon>Brassica</taxon>
    </lineage>
</organism>
<feature type="compositionally biased region" description="Basic and acidic residues" evidence="1">
    <location>
        <begin position="23"/>
        <end position="52"/>
    </location>
</feature>
<comment type="caution">
    <text evidence="2">The sequence shown here is derived from an EMBL/GenBank/DDBJ whole genome shotgun (WGS) entry which is preliminary data.</text>
</comment>
<proteinExistence type="predicted"/>
<evidence type="ECO:0000313" key="3">
    <source>
        <dbReference type="Proteomes" id="UP000712281"/>
    </source>
</evidence>
<feature type="region of interest" description="Disordered" evidence="1">
    <location>
        <begin position="17"/>
        <end position="83"/>
    </location>
</feature>
<gene>
    <name evidence="2" type="ORF">F2Q68_00037287</name>
</gene>
<evidence type="ECO:0000313" key="2">
    <source>
        <dbReference type="EMBL" id="KAF2553970.1"/>
    </source>
</evidence>
<feature type="compositionally biased region" description="Polar residues" evidence="1">
    <location>
        <begin position="53"/>
        <end position="70"/>
    </location>
</feature>
<dbReference type="EMBL" id="QGKW02001988">
    <property type="protein sequence ID" value="KAF2553970.1"/>
    <property type="molecule type" value="Genomic_DNA"/>
</dbReference>
<sequence>MSWFGLRKQSNYFASRITKQQHQTKDRDLRVASESSREDEWRVRDWRTERLNGETNGDTLSDGTQFQSPKSPKESQKLSLTMK</sequence>
<dbReference type="AlphaFoldDB" id="A0A8S9HA24"/>